<sequence length="174" mass="19495">MVFIPDKRVRQEDVATDDVHRFVKRGTPALLRLQVFVAGAPQREQDYELRIDGVIRRGRTDADAVLEETVPPAAKLAILEIGPARTRFEIRIGHVDPLDLQRGVQHRLGNLGFACGDEASTRAAIAAFQRRCGLPETGDFRDPQLLAALRRYHDEREPLPAAGTSGRLWRDEPL</sequence>
<dbReference type="AlphaFoldDB" id="A0A9X3F6L5"/>
<comment type="caution">
    <text evidence="1">The sequence shown here is derived from an EMBL/GenBank/DDBJ whole genome shotgun (WGS) entry which is preliminary data.</text>
</comment>
<evidence type="ECO:0000313" key="1">
    <source>
        <dbReference type="EMBL" id="MCY1012603.1"/>
    </source>
</evidence>
<reference evidence="1" key="1">
    <citation type="submission" date="2022-11" db="EMBL/GenBank/DDBJ databases">
        <title>Minimal conservation of predation-associated metabolite biosynthetic gene clusters underscores biosynthetic potential of Myxococcota including descriptions for ten novel species: Archangium lansinium sp. nov., Myxococcus landrumus sp. nov., Nannocystis bai.</title>
        <authorList>
            <person name="Ahearne A."/>
            <person name="Stevens C."/>
            <person name="Phillips K."/>
        </authorList>
    </citation>
    <scope>NUCLEOTIDE SEQUENCE</scope>
    <source>
        <strain evidence="1">Na p29</strain>
    </source>
</reference>
<dbReference type="SUPFAM" id="SSF47090">
    <property type="entry name" value="PGBD-like"/>
    <property type="match status" value="1"/>
</dbReference>
<dbReference type="RefSeq" id="WP_267776075.1">
    <property type="nucleotide sequence ID" value="NZ_JAPNKE010000002.1"/>
</dbReference>
<dbReference type="InterPro" id="IPR036365">
    <property type="entry name" value="PGBD-like_sf"/>
</dbReference>
<accession>A0A9X3F6L5</accession>
<proteinExistence type="predicted"/>
<organism evidence="1 2">
    <name type="scientific">Nannocystis pusilla</name>
    <dbReference type="NCBI Taxonomy" id="889268"/>
    <lineage>
        <taxon>Bacteria</taxon>
        <taxon>Pseudomonadati</taxon>
        <taxon>Myxococcota</taxon>
        <taxon>Polyangia</taxon>
        <taxon>Nannocystales</taxon>
        <taxon>Nannocystaceae</taxon>
        <taxon>Nannocystis</taxon>
    </lineage>
</organism>
<dbReference type="EMBL" id="JAPNKE010000002">
    <property type="protein sequence ID" value="MCY1012603.1"/>
    <property type="molecule type" value="Genomic_DNA"/>
</dbReference>
<keyword evidence="2" id="KW-1185">Reference proteome</keyword>
<gene>
    <name evidence="1" type="ORF">OV079_45145</name>
</gene>
<protein>
    <submittedName>
        <fullName evidence="1">Peptidoglycan-binding domain-containing protein</fullName>
    </submittedName>
</protein>
<dbReference type="Proteomes" id="UP001150924">
    <property type="component" value="Unassembled WGS sequence"/>
</dbReference>
<name>A0A9X3F6L5_9BACT</name>
<evidence type="ECO:0000313" key="2">
    <source>
        <dbReference type="Proteomes" id="UP001150924"/>
    </source>
</evidence>